<dbReference type="InterPro" id="IPR038586">
    <property type="entry name" value="Tctex-1-like_sf"/>
</dbReference>
<dbReference type="AlphaFoldDB" id="E4YYE7"/>
<gene>
    <name evidence="2" type="ORF">GSOID_T00022487001</name>
</gene>
<dbReference type="GO" id="GO:0005737">
    <property type="term" value="C:cytoplasm"/>
    <property type="evidence" value="ECO:0007669"/>
    <property type="project" value="TreeGrafter"/>
</dbReference>
<evidence type="ECO:0000313" key="2">
    <source>
        <dbReference type="EMBL" id="CBY40475.1"/>
    </source>
</evidence>
<reference evidence="2" key="1">
    <citation type="journal article" date="2010" name="Science">
        <title>Plasticity of animal genome architecture unmasked by rapid evolution of a pelagic tunicate.</title>
        <authorList>
            <person name="Denoeud F."/>
            <person name="Henriet S."/>
            <person name="Mungpakdee S."/>
            <person name="Aury J.M."/>
            <person name="Da Silva C."/>
            <person name="Brinkmann H."/>
            <person name="Mikhaleva J."/>
            <person name="Olsen L.C."/>
            <person name="Jubin C."/>
            <person name="Canestro C."/>
            <person name="Bouquet J.M."/>
            <person name="Danks G."/>
            <person name="Poulain J."/>
            <person name="Campsteijn C."/>
            <person name="Adamski M."/>
            <person name="Cross I."/>
            <person name="Yadetie F."/>
            <person name="Muffato M."/>
            <person name="Louis A."/>
            <person name="Butcher S."/>
            <person name="Tsagkogeorga G."/>
            <person name="Konrad A."/>
            <person name="Singh S."/>
            <person name="Jensen M.F."/>
            <person name="Cong E.H."/>
            <person name="Eikeseth-Otteraa H."/>
            <person name="Noel B."/>
            <person name="Anthouard V."/>
            <person name="Porcel B.M."/>
            <person name="Kachouri-Lafond R."/>
            <person name="Nishino A."/>
            <person name="Ugolini M."/>
            <person name="Chourrout P."/>
            <person name="Nishida H."/>
            <person name="Aasland R."/>
            <person name="Huzurbazar S."/>
            <person name="Westhof E."/>
            <person name="Delsuc F."/>
            <person name="Lehrach H."/>
            <person name="Reinhardt R."/>
            <person name="Weissenbach J."/>
            <person name="Roy S.W."/>
            <person name="Artiguenave F."/>
            <person name="Postlethwait J.H."/>
            <person name="Manak J.R."/>
            <person name="Thompson E.M."/>
            <person name="Jaillon O."/>
            <person name="Du Pasquier L."/>
            <person name="Boudinot P."/>
            <person name="Liberles D.A."/>
            <person name="Volff J.N."/>
            <person name="Philippe H."/>
            <person name="Lenhard B."/>
            <person name="Roest Crollius H."/>
            <person name="Wincker P."/>
            <person name="Chourrout D."/>
        </authorList>
    </citation>
    <scope>NUCLEOTIDE SEQUENCE [LARGE SCALE GENOMIC DNA]</scope>
</reference>
<sequence>SRIKKDMAEKQETFKARAARRSSMFQPEMRQRTVSIFSCSADGSQTGFKNAALLPKYLNTYKMFPERKALLREVRAVLEKSIKTNFAKRKFKTAAEEEIIKCSNDEIHLRLKGIVPKRYRFLVSMNLIEINDQDVAVASRMLSNVEHDSFVDFNFKESDFAVTATVFLIYLE</sequence>
<dbReference type="GO" id="GO:0045505">
    <property type="term" value="F:dynein intermediate chain binding"/>
    <property type="evidence" value="ECO:0007669"/>
    <property type="project" value="TreeGrafter"/>
</dbReference>
<dbReference type="CDD" id="cd21451">
    <property type="entry name" value="DLC-like_TCTEX1D"/>
    <property type="match status" value="1"/>
</dbReference>
<dbReference type="Gene3D" id="3.30.1140.40">
    <property type="entry name" value="Tctex-1"/>
    <property type="match status" value="1"/>
</dbReference>
<dbReference type="Pfam" id="PF03645">
    <property type="entry name" value="Tctex-1"/>
    <property type="match status" value="1"/>
</dbReference>
<name>E4YYE7_OIKDI</name>
<evidence type="ECO:0000256" key="1">
    <source>
        <dbReference type="ARBA" id="ARBA00005361"/>
    </source>
</evidence>
<dbReference type="PANTHER" id="PTHR21255:SF7">
    <property type="entry name" value="DYNEIN LIGHT CHAIN TCTEX-TYPE PROTEIN 2B"/>
    <property type="match status" value="1"/>
</dbReference>
<organism evidence="2">
    <name type="scientific">Oikopleura dioica</name>
    <name type="common">Tunicate</name>
    <dbReference type="NCBI Taxonomy" id="34765"/>
    <lineage>
        <taxon>Eukaryota</taxon>
        <taxon>Metazoa</taxon>
        <taxon>Chordata</taxon>
        <taxon>Tunicata</taxon>
        <taxon>Appendicularia</taxon>
        <taxon>Copelata</taxon>
        <taxon>Oikopleuridae</taxon>
        <taxon>Oikopleura</taxon>
    </lineage>
</organism>
<proteinExistence type="inferred from homology"/>
<comment type="similarity">
    <text evidence="1">Belongs to the dynein light chain Tctex-type family.</text>
</comment>
<dbReference type="InterPro" id="IPR005334">
    <property type="entry name" value="Tctex-1-like"/>
</dbReference>
<accession>E4YYE7</accession>
<protein>
    <submittedName>
        <fullName evidence="2">Uncharacterized protein</fullName>
    </submittedName>
</protein>
<dbReference type="Proteomes" id="UP000011014">
    <property type="component" value="Unassembled WGS sequence"/>
</dbReference>
<dbReference type="GO" id="GO:0005868">
    <property type="term" value="C:cytoplasmic dynein complex"/>
    <property type="evidence" value="ECO:0007669"/>
    <property type="project" value="TreeGrafter"/>
</dbReference>
<feature type="non-terminal residue" evidence="2">
    <location>
        <position position="1"/>
    </location>
</feature>
<dbReference type="PANTHER" id="PTHR21255">
    <property type="entry name" value="T-COMPLEX-ASSOCIATED-TESTIS-EXPRESSED 1/ DYNEIN LIGHT CHAIN"/>
    <property type="match status" value="1"/>
</dbReference>
<dbReference type="EMBL" id="FN655946">
    <property type="protein sequence ID" value="CBY40475.1"/>
    <property type="molecule type" value="Genomic_DNA"/>
</dbReference>
<dbReference type="GO" id="GO:0007018">
    <property type="term" value="P:microtubule-based movement"/>
    <property type="evidence" value="ECO:0007669"/>
    <property type="project" value="TreeGrafter"/>
</dbReference>